<evidence type="ECO:0000313" key="1">
    <source>
        <dbReference type="EMBL" id="CAI9959843.1"/>
    </source>
</evidence>
<dbReference type="Gene3D" id="2.160.20.110">
    <property type="match status" value="1"/>
</dbReference>
<keyword evidence="3" id="KW-1185">Reference proteome</keyword>
<comment type="caution">
    <text evidence="1">The sequence shown here is derived from an EMBL/GenBank/DDBJ whole genome shotgun (WGS) entry which is preliminary data.</text>
</comment>
<organism evidence="1">
    <name type="scientific">Hexamita inflata</name>
    <dbReference type="NCBI Taxonomy" id="28002"/>
    <lineage>
        <taxon>Eukaryota</taxon>
        <taxon>Metamonada</taxon>
        <taxon>Diplomonadida</taxon>
        <taxon>Hexamitidae</taxon>
        <taxon>Hexamitinae</taxon>
        <taxon>Hexamita</taxon>
    </lineage>
</organism>
<evidence type="ECO:0000313" key="2">
    <source>
        <dbReference type="EMBL" id="CAL6040743.1"/>
    </source>
</evidence>
<name>A0AA86QK75_9EUKA</name>
<reference evidence="2 3" key="2">
    <citation type="submission" date="2024-07" db="EMBL/GenBank/DDBJ databases">
        <authorList>
            <person name="Akdeniz Z."/>
        </authorList>
    </citation>
    <scope>NUCLEOTIDE SEQUENCE [LARGE SCALE GENOMIC DNA]</scope>
</reference>
<dbReference type="Proteomes" id="UP001642409">
    <property type="component" value="Unassembled WGS sequence"/>
</dbReference>
<dbReference type="EMBL" id="CAXDID020000146">
    <property type="protein sequence ID" value="CAL6040743.1"/>
    <property type="molecule type" value="Genomic_DNA"/>
</dbReference>
<evidence type="ECO:0000313" key="3">
    <source>
        <dbReference type="Proteomes" id="UP001642409"/>
    </source>
</evidence>
<reference evidence="1" key="1">
    <citation type="submission" date="2023-06" db="EMBL/GenBank/DDBJ databases">
        <authorList>
            <person name="Kurt Z."/>
        </authorList>
    </citation>
    <scope>NUCLEOTIDE SEQUENCE</scope>
</reference>
<dbReference type="AlphaFoldDB" id="A0AA86QK75"/>
<accession>A0AA86QK75</accession>
<protein>
    <submittedName>
        <fullName evidence="2">Hypothetical_protein</fullName>
    </submittedName>
</protein>
<sequence>MNLHKFYLFGLTNGIQLQNSNISVNIPQQLSSSSLICFACDVTANASDFTFIASGQNISGLASSPQTLLKINQTLVQFRLNGMNVGGLILNASKIAVSISQCNISGYVGQQSVSGSIICFVLEQVSLEVDNVRTCTNVRNLWQGTLTQTGSITVTCIVCREGSPAYGLCQKSLEFGIVEDDKFVCPSPFIFDGERCSCKEGDVLNGTLCINILTSVNLFNTKLIENNKSIQDLTNRTKVLENTTEFLNQVIQEQKDINQLFNQTLVSTKQIIQQQQQVIEDLNLQIQCLNHGAQFKNKLCVTDYEISCSEASLSCSQQIFIATFDITSITHQVENTNSFTNGYVFATATIIQNAFVDVSDNVYSTTVYPLFQSQRTFTNLKIQFGAQTLNSGSFILSSIQSITVNQMNIISRLGSQLTVNANSQLNILTDSPTEVTINKLLVNLSFASSSGNITLINNVIGILNISGYQVIGDYNSTSTVAMIGLNIETATISVNQVRFQPSTYNVGNGSSYLFGGSELSVSTFVISNLAIIIGSSSNFLLLGSISTESQSLFNQFGGIIAFINSVASISVNNLILNSYQKFSSEYVSGSGFLIGYVKSCSSNVTIQNVCLKLNMTSTTLRFSSFGLIGANCGNTSIKNALITFSVYGANFWGFGIVGDQQQDSLYAEVINLRTSVSVSSDDVLSVSQIFGRVYASNSFILNASLVGGNTSSSYQTSQQVGGFIGSQNNNATIFNSSIFDSNISGQYYIGGIIGSVEANTTILDTSLSNMDISGQESVGGVIGSCSSELYLTNVLINQVRLSNSGTNVGIVVGWNQDGTYSITNSIAVSNFINGIEQTECANLSNTWSITGC</sequence>
<proteinExistence type="predicted"/>
<dbReference type="EMBL" id="CATOUU010000924">
    <property type="protein sequence ID" value="CAI9959843.1"/>
    <property type="molecule type" value="Genomic_DNA"/>
</dbReference>
<gene>
    <name evidence="2" type="ORF">HINF_LOCUS38483</name>
    <name evidence="1" type="ORF">HINF_LOCUS47488</name>
</gene>